<dbReference type="NCBIfam" id="NF006771">
    <property type="entry name" value="PRK09290.1-5"/>
    <property type="match status" value="1"/>
</dbReference>
<dbReference type="Pfam" id="PF07687">
    <property type="entry name" value="M20_dimer"/>
    <property type="match status" value="1"/>
</dbReference>
<reference evidence="4 5" key="1">
    <citation type="submission" date="2023-08" db="EMBL/GenBank/DDBJ databases">
        <title>Draft genome sequence of Algoriphagus taiwanensis.</title>
        <authorList>
            <person name="Takatani N."/>
            <person name="Hosokawa M."/>
            <person name="Sawabe T."/>
        </authorList>
    </citation>
    <scope>NUCLEOTIDE SEQUENCE [LARGE SCALE GENOMIC DNA]</scope>
    <source>
        <strain evidence="4 5">JCM 19755</strain>
    </source>
</reference>
<dbReference type="PIRSF" id="PIRSF001235">
    <property type="entry name" value="Amidase_carbamoylase"/>
    <property type="match status" value="1"/>
</dbReference>
<evidence type="ECO:0000256" key="1">
    <source>
        <dbReference type="ARBA" id="ARBA00006153"/>
    </source>
</evidence>
<keyword evidence="2 4" id="KW-0378">Hydrolase</keyword>
<evidence type="ECO:0000313" key="5">
    <source>
        <dbReference type="Proteomes" id="UP001307705"/>
    </source>
</evidence>
<dbReference type="EMBL" id="BTPE01000004">
    <property type="protein sequence ID" value="GMQ33030.1"/>
    <property type="molecule type" value="Genomic_DNA"/>
</dbReference>
<dbReference type="InterPro" id="IPR010158">
    <property type="entry name" value="Amidase_Cbmase"/>
</dbReference>
<dbReference type="Gene3D" id="3.30.70.360">
    <property type="match status" value="1"/>
</dbReference>
<organism evidence="4 5">
    <name type="scientific">Algoriphagus taiwanensis</name>
    <dbReference type="NCBI Taxonomy" id="1445656"/>
    <lineage>
        <taxon>Bacteria</taxon>
        <taxon>Pseudomonadati</taxon>
        <taxon>Bacteroidota</taxon>
        <taxon>Cytophagia</taxon>
        <taxon>Cytophagales</taxon>
        <taxon>Cyclobacteriaceae</taxon>
        <taxon>Algoriphagus</taxon>
    </lineage>
</organism>
<comment type="caution">
    <text evidence="4">The sequence shown here is derived from an EMBL/GenBank/DDBJ whole genome shotgun (WGS) entry which is preliminary data.</text>
</comment>
<gene>
    <name evidence="4" type="ORF">Ataiwa_13020</name>
</gene>
<dbReference type="Pfam" id="PF01546">
    <property type="entry name" value="Peptidase_M20"/>
    <property type="match status" value="1"/>
</dbReference>
<protein>
    <submittedName>
        <fullName evidence="4">Zn-dependent hydrolase</fullName>
    </submittedName>
</protein>
<dbReference type="InterPro" id="IPR036264">
    <property type="entry name" value="Bact_exopeptidase_dim_dom"/>
</dbReference>
<dbReference type="Proteomes" id="UP001307705">
    <property type="component" value="Unassembled WGS sequence"/>
</dbReference>
<dbReference type="InterPro" id="IPR002933">
    <property type="entry name" value="Peptidase_M20"/>
</dbReference>
<dbReference type="GO" id="GO:0016787">
    <property type="term" value="F:hydrolase activity"/>
    <property type="evidence" value="ECO:0007669"/>
    <property type="project" value="UniProtKB-KW"/>
</dbReference>
<sequence>MIRREFLKKSALSALGLTALGLPMIQAHPFFKNLPKVNRQRIVDRIAELAKFGQDERGHGFRVAYTPGDIEGRRWFMGLMEKAGLNPRIDAGGNIIGTRKGKNPNLKPIAFGSHIDMVPDGGNYDGTLGSLAALEVIEILNEQNLVTEHPLEVIIFANEEGGLIGSKAMVGKLTPEGLQQISQSGLSMAEGIRGIGGNPEAIKSAERKKGEVHAWLELHIEQGGILDAEGLQIGVVEGIVGILDVEVTVEGFANHAGTTPMKLRKDAMLAASKLTVAVNEIVTSMPGNQVGTVGKVEAHPGAYNVVPGKVNLGLEIRDLSFDKIEEILGLIEKRAEEIATETQTSIYFRREPSFNLPALTDSSLQQKINAAALALGLSTKPMQSGAGHDSQQMALIAPVGMIFVPSVGGISHSFNEFTKAEDMENGANVLLHTILAVDKNES</sequence>
<dbReference type="SUPFAM" id="SSF55031">
    <property type="entry name" value="Bacterial exopeptidase dimerisation domain"/>
    <property type="match status" value="1"/>
</dbReference>
<dbReference type="Gene3D" id="3.40.630.10">
    <property type="entry name" value="Zn peptidases"/>
    <property type="match status" value="1"/>
</dbReference>
<evidence type="ECO:0000256" key="2">
    <source>
        <dbReference type="ARBA" id="ARBA00022801"/>
    </source>
</evidence>
<dbReference type="RefSeq" id="WP_338227817.1">
    <property type="nucleotide sequence ID" value="NZ_BTPE01000004.1"/>
</dbReference>
<dbReference type="SUPFAM" id="SSF53187">
    <property type="entry name" value="Zn-dependent exopeptidases"/>
    <property type="match status" value="1"/>
</dbReference>
<dbReference type="NCBIfam" id="TIGR01879">
    <property type="entry name" value="hydantase"/>
    <property type="match status" value="1"/>
</dbReference>
<dbReference type="CDD" id="cd03884">
    <property type="entry name" value="M20_bAS"/>
    <property type="match status" value="1"/>
</dbReference>
<dbReference type="PANTHER" id="PTHR32494:SF5">
    <property type="entry name" value="ALLANTOATE AMIDOHYDROLASE"/>
    <property type="match status" value="1"/>
</dbReference>
<evidence type="ECO:0000313" key="4">
    <source>
        <dbReference type="EMBL" id="GMQ33030.1"/>
    </source>
</evidence>
<accession>A0ABQ6Q0C8</accession>
<dbReference type="PANTHER" id="PTHR32494">
    <property type="entry name" value="ALLANTOATE DEIMINASE-RELATED"/>
    <property type="match status" value="1"/>
</dbReference>
<dbReference type="InterPro" id="IPR011650">
    <property type="entry name" value="Peptidase_M20_dimer"/>
</dbReference>
<evidence type="ECO:0000259" key="3">
    <source>
        <dbReference type="Pfam" id="PF07687"/>
    </source>
</evidence>
<keyword evidence="5" id="KW-1185">Reference proteome</keyword>
<proteinExistence type="inferred from homology"/>
<comment type="similarity">
    <text evidence="1">Belongs to the peptidase M20 family.</text>
</comment>
<name>A0ABQ6Q0C8_9BACT</name>
<feature type="domain" description="Peptidase M20 dimerisation" evidence="3">
    <location>
        <begin position="240"/>
        <end position="340"/>
    </location>
</feature>